<protein>
    <recommendedName>
        <fullName evidence="3">NADH dehydrogenase subunit 1</fullName>
    </recommendedName>
</protein>
<dbReference type="Proteomes" id="UP000237347">
    <property type="component" value="Unassembled WGS sequence"/>
</dbReference>
<evidence type="ECO:0000313" key="1">
    <source>
        <dbReference type="EMBL" id="KAK7850665.1"/>
    </source>
</evidence>
<dbReference type="EMBL" id="PKMF04000097">
    <property type="protein sequence ID" value="KAK7850665.1"/>
    <property type="molecule type" value="Genomic_DNA"/>
</dbReference>
<organism evidence="1 2">
    <name type="scientific">Quercus suber</name>
    <name type="common">Cork oak</name>
    <dbReference type="NCBI Taxonomy" id="58331"/>
    <lineage>
        <taxon>Eukaryota</taxon>
        <taxon>Viridiplantae</taxon>
        <taxon>Streptophyta</taxon>
        <taxon>Embryophyta</taxon>
        <taxon>Tracheophyta</taxon>
        <taxon>Spermatophyta</taxon>
        <taxon>Magnoliopsida</taxon>
        <taxon>eudicotyledons</taxon>
        <taxon>Gunneridae</taxon>
        <taxon>Pentapetalae</taxon>
        <taxon>rosids</taxon>
        <taxon>fabids</taxon>
        <taxon>Fagales</taxon>
        <taxon>Fagaceae</taxon>
        <taxon>Quercus</taxon>
    </lineage>
</organism>
<gene>
    <name evidence="1" type="ORF">CFP56_044024</name>
</gene>
<sequence>MCYRAFFLLGLGTIMIYLACCL</sequence>
<name>A0AAW0LH93_QUESU</name>
<accession>A0AAW0LH93</accession>
<comment type="caution">
    <text evidence="1">The sequence shown here is derived from an EMBL/GenBank/DDBJ whole genome shotgun (WGS) entry which is preliminary data.</text>
</comment>
<evidence type="ECO:0008006" key="3">
    <source>
        <dbReference type="Google" id="ProtNLM"/>
    </source>
</evidence>
<keyword evidence="2" id="KW-1185">Reference proteome</keyword>
<proteinExistence type="predicted"/>
<reference evidence="1 2" key="1">
    <citation type="journal article" date="2018" name="Sci. Data">
        <title>The draft genome sequence of cork oak.</title>
        <authorList>
            <person name="Ramos A.M."/>
            <person name="Usie A."/>
            <person name="Barbosa P."/>
            <person name="Barros P.M."/>
            <person name="Capote T."/>
            <person name="Chaves I."/>
            <person name="Simoes F."/>
            <person name="Abreu I."/>
            <person name="Carrasquinho I."/>
            <person name="Faro C."/>
            <person name="Guimaraes J.B."/>
            <person name="Mendonca D."/>
            <person name="Nobrega F."/>
            <person name="Rodrigues L."/>
            <person name="Saibo N.J.M."/>
            <person name="Varela M.C."/>
            <person name="Egas C."/>
            <person name="Matos J."/>
            <person name="Miguel C.M."/>
            <person name="Oliveira M.M."/>
            <person name="Ricardo C.P."/>
            <person name="Goncalves S."/>
        </authorList>
    </citation>
    <scope>NUCLEOTIDE SEQUENCE [LARGE SCALE GENOMIC DNA]</scope>
    <source>
        <strain evidence="2">cv. HL8</strain>
    </source>
</reference>
<dbReference type="AlphaFoldDB" id="A0AAW0LH93"/>
<evidence type="ECO:0000313" key="2">
    <source>
        <dbReference type="Proteomes" id="UP000237347"/>
    </source>
</evidence>